<evidence type="ECO:0000256" key="8">
    <source>
        <dbReference type="ARBA" id="ARBA00023098"/>
    </source>
</evidence>
<dbReference type="GO" id="GO:0005783">
    <property type="term" value="C:endoplasmic reticulum"/>
    <property type="evidence" value="ECO:0000318"/>
    <property type="project" value="GO_Central"/>
</dbReference>
<evidence type="ECO:0000256" key="5">
    <source>
        <dbReference type="ARBA" id="ARBA00022955"/>
    </source>
</evidence>
<evidence type="ECO:0000256" key="9">
    <source>
        <dbReference type="ARBA" id="ARBA00023136"/>
    </source>
</evidence>
<dbReference type="GO" id="GO:0016020">
    <property type="term" value="C:membrane"/>
    <property type="evidence" value="ECO:0007669"/>
    <property type="project" value="UniProtKB-SubCell"/>
</dbReference>
<keyword evidence="17" id="KW-1185">Reference proteome</keyword>
<dbReference type="eggNOG" id="KOG4826">
    <property type="taxonomic scope" value="Eukaryota"/>
</dbReference>
<evidence type="ECO:0000313" key="16">
    <source>
        <dbReference type="EMBL" id="EDV25320.1"/>
    </source>
</evidence>
<dbReference type="CTD" id="6753045"/>
<dbReference type="Proteomes" id="UP000009022">
    <property type="component" value="Unassembled WGS sequence"/>
</dbReference>
<dbReference type="KEGG" id="tad:TRIADDRAFT_23897"/>
<dbReference type="InParanoid" id="B3RUE6"/>
<organism evidence="16 17">
    <name type="scientific">Trichoplax adhaerens</name>
    <name type="common">Trichoplax reptans</name>
    <dbReference type="NCBI Taxonomy" id="10228"/>
    <lineage>
        <taxon>Eukaryota</taxon>
        <taxon>Metazoa</taxon>
        <taxon>Placozoa</taxon>
        <taxon>Uniplacotomia</taxon>
        <taxon>Trichoplacea</taxon>
        <taxon>Trichoplacidae</taxon>
        <taxon>Trichoplax</taxon>
    </lineage>
</organism>
<comment type="similarity">
    <text evidence="2">Belongs to the EBP family.</text>
</comment>
<dbReference type="STRING" id="10228.B3RUE6"/>
<evidence type="ECO:0000256" key="2">
    <source>
        <dbReference type="ARBA" id="ARBA00008337"/>
    </source>
</evidence>
<dbReference type="HOGENOM" id="CLU_072128_0_0_1"/>
<dbReference type="OMA" id="VIEGWFC"/>
<evidence type="ECO:0000313" key="17">
    <source>
        <dbReference type="Proteomes" id="UP000009022"/>
    </source>
</evidence>
<evidence type="ECO:0000256" key="10">
    <source>
        <dbReference type="ARBA" id="ARBA00023166"/>
    </source>
</evidence>
<feature type="transmembrane region" description="Helical" evidence="14">
    <location>
        <begin position="147"/>
        <end position="165"/>
    </location>
</feature>
<evidence type="ECO:0000256" key="12">
    <source>
        <dbReference type="ARBA" id="ARBA00023235"/>
    </source>
</evidence>
<dbReference type="InterPro" id="IPR033118">
    <property type="entry name" value="EXPERA"/>
</dbReference>
<feature type="transmembrane region" description="Helical" evidence="14">
    <location>
        <begin position="185"/>
        <end position="209"/>
    </location>
</feature>
<evidence type="ECO:0000256" key="13">
    <source>
        <dbReference type="PROSITE-ProRule" id="PRU01087"/>
    </source>
</evidence>
<evidence type="ECO:0000256" key="6">
    <source>
        <dbReference type="ARBA" id="ARBA00022989"/>
    </source>
</evidence>
<feature type="transmembrane region" description="Helical" evidence="14">
    <location>
        <begin position="114"/>
        <end position="135"/>
    </location>
</feature>
<keyword evidence="3" id="KW-0444">Lipid biosynthesis</keyword>
<dbReference type="GO" id="GO:0004769">
    <property type="term" value="F:steroid Delta-isomerase activity"/>
    <property type="evidence" value="ECO:0000318"/>
    <property type="project" value="GO_Central"/>
</dbReference>
<evidence type="ECO:0000256" key="3">
    <source>
        <dbReference type="ARBA" id="ARBA00022516"/>
    </source>
</evidence>
<name>B3RUE6_TRIAD</name>
<evidence type="ECO:0000256" key="14">
    <source>
        <dbReference type="SAM" id="Phobius"/>
    </source>
</evidence>
<keyword evidence="6 13" id="KW-1133">Transmembrane helix</keyword>
<evidence type="ECO:0000256" key="7">
    <source>
        <dbReference type="ARBA" id="ARBA00023011"/>
    </source>
</evidence>
<feature type="domain" description="EXPERA" evidence="15">
    <location>
        <begin position="59"/>
        <end position="202"/>
    </location>
</feature>
<feature type="transmembrane region" description="Helical" evidence="14">
    <location>
        <begin position="30"/>
        <end position="52"/>
    </location>
</feature>
<comment type="subcellular location">
    <subcellularLocation>
        <location evidence="1">Membrane</location>
        <topology evidence="1">Multi-pass membrane protein</topology>
    </subcellularLocation>
</comment>
<accession>B3RUE6</accession>
<dbReference type="FunCoup" id="B3RUE6">
    <property type="interactions" value="263"/>
</dbReference>
<proteinExistence type="inferred from homology"/>
<dbReference type="EMBL" id="DS985244">
    <property type="protein sequence ID" value="EDV25320.1"/>
    <property type="molecule type" value="Genomic_DNA"/>
</dbReference>
<dbReference type="Pfam" id="PF05241">
    <property type="entry name" value="EBP"/>
    <property type="match status" value="1"/>
</dbReference>
<evidence type="ECO:0000256" key="11">
    <source>
        <dbReference type="ARBA" id="ARBA00023221"/>
    </source>
</evidence>
<dbReference type="OrthoDB" id="58557at2759"/>
<keyword evidence="7" id="KW-0756">Sterol biosynthesis</keyword>
<dbReference type="PhylomeDB" id="B3RUE6"/>
<keyword evidence="8" id="KW-0443">Lipid metabolism</keyword>
<keyword evidence="11" id="KW-0753">Steroid metabolism</keyword>
<dbReference type="PROSITE" id="PS51751">
    <property type="entry name" value="EXPERA"/>
    <property type="match status" value="1"/>
</dbReference>
<keyword evidence="12" id="KW-0413">Isomerase</keyword>
<dbReference type="AlphaFoldDB" id="B3RUE6"/>
<dbReference type="GO" id="GO:0047750">
    <property type="term" value="F:cholestenol delta-isomerase activity"/>
    <property type="evidence" value="ECO:0007669"/>
    <property type="project" value="InterPro"/>
</dbReference>
<keyword evidence="4 13" id="KW-0812">Transmembrane</keyword>
<dbReference type="InterPro" id="IPR007905">
    <property type="entry name" value="EBP"/>
</dbReference>
<evidence type="ECO:0000259" key="15">
    <source>
        <dbReference type="PROSITE" id="PS51751"/>
    </source>
</evidence>
<keyword evidence="9 13" id="KW-0472">Membrane</keyword>
<dbReference type="GO" id="GO:0000247">
    <property type="term" value="F:C-8 sterol isomerase activity"/>
    <property type="evidence" value="ECO:0000318"/>
    <property type="project" value="GO_Central"/>
</dbReference>
<dbReference type="PANTHER" id="PTHR14207:SF0">
    <property type="entry name" value="3-BETA-HYDROXYSTEROID-DELTA(8),DELTA(7)-ISOMERASE"/>
    <property type="match status" value="1"/>
</dbReference>
<evidence type="ECO:0000256" key="1">
    <source>
        <dbReference type="ARBA" id="ARBA00004141"/>
    </source>
</evidence>
<gene>
    <name evidence="16" type="ORF">TRIADDRAFT_23897</name>
</gene>
<dbReference type="GO" id="GO:0006695">
    <property type="term" value="P:cholesterol biosynthetic process"/>
    <property type="evidence" value="ECO:0000318"/>
    <property type="project" value="GO_Central"/>
</dbReference>
<keyword evidence="10" id="KW-1207">Sterol metabolism</keyword>
<sequence length="226" mass="26068">MAEANPSHPYHPKDLVIPHYRPNDITALDILTVMFSGFGVVFVGALLISSGARRRLSFLDKLSFSWFVLCGFIHMIIEGYFSLYHQTLANHDFFLGQLWKEYSLSDSRYLISDNFTLCMETITAFVEGPACFLLAYAVMTNKSYRNVLQLCISLGQLYGDVLYFATGYRDEHKYTSDSHPIYFYFYYLFLNMLWIVIPTIHIIVSFYRLSNAQACVDSKKVAKKTN</sequence>
<reference evidence="16 17" key="1">
    <citation type="journal article" date="2008" name="Nature">
        <title>The Trichoplax genome and the nature of placozoans.</title>
        <authorList>
            <person name="Srivastava M."/>
            <person name="Begovic E."/>
            <person name="Chapman J."/>
            <person name="Putnam N.H."/>
            <person name="Hellsten U."/>
            <person name="Kawashima T."/>
            <person name="Kuo A."/>
            <person name="Mitros T."/>
            <person name="Salamov A."/>
            <person name="Carpenter M.L."/>
            <person name="Signorovitch A.Y."/>
            <person name="Moreno M.A."/>
            <person name="Kamm K."/>
            <person name="Grimwood J."/>
            <person name="Schmutz J."/>
            <person name="Shapiro H."/>
            <person name="Grigoriev I.V."/>
            <person name="Buss L.W."/>
            <person name="Schierwater B."/>
            <person name="Dellaporta S.L."/>
            <person name="Rokhsar D.S."/>
        </authorList>
    </citation>
    <scope>NUCLEOTIDE SEQUENCE [LARGE SCALE GENOMIC DNA]</scope>
    <source>
        <strain evidence="16 17">Grell-BS-1999</strain>
    </source>
</reference>
<feature type="transmembrane region" description="Helical" evidence="14">
    <location>
        <begin position="64"/>
        <end position="83"/>
    </location>
</feature>
<dbReference type="GeneID" id="6753045"/>
<dbReference type="PANTHER" id="PTHR14207">
    <property type="entry name" value="STEROL ISOMERASE"/>
    <property type="match status" value="1"/>
</dbReference>
<keyword evidence="5" id="KW-0752">Steroid biosynthesis</keyword>
<protein>
    <recommendedName>
        <fullName evidence="15">EXPERA domain-containing protein</fullName>
    </recommendedName>
</protein>
<evidence type="ECO:0000256" key="4">
    <source>
        <dbReference type="ARBA" id="ARBA00022692"/>
    </source>
</evidence>
<dbReference type="RefSeq" id="XP_002111353.1">
    <property type="nucleotide sequence ID" value="XM_002111317.1"/>
</dbReference>